<reference evidence="1 2" key="1">
    <citation type="submission" date="2024-07" db="EMBL/GenBank/DDBJ databases">
        <title>Chromosome-level genome assembly of the water stick insect Ranatra chinensis (Heteroptera: Nepidae).</title>
        <authorList>
            <person name="Liu X."/>
        </authorList>
    </citation>
    <scope>NUCLEOTIDE SEQUENCE [LARGE SCALE GENOMIC DNA]</scope>
    <source>
        <strain evidence="1">Cailab_2021Rc</strain>
        <tissue evidence="1">Muscle</tissue>
    </source>
</reference>
<gene>
    <name evidence="1" type="ORF">AAG570_007235</name>
</gene>
<dbReference type="Proteomes" id="UP001558652">
    <property type="component" value="Unassembled WGS sequence"/>
</dbReference>
<comment type="caution">
    <text evidence="1">The sequence shown here is derived from an EMBL/GenBank/DDBJ whole genome shotgun (WGS) entry which is preliminary data.</text>
</comment>
<protein>
    <submittedName>
        <fullName evidence="1">Uncharacterized protein</fullName>
    </submittedName>
</protein>
<proteinExistence type="predicted"/>
<organism evidence="1 2">
    <name type="scientific">Ranatra chinensis</name>
    <dbReference type="NCBI Taxonomy" id="642074"/>
    <lineage>
        <taxon>Eukaryota</taxon>
        <taxon>Metazoa</taxon>
        <taxon>Ecdysozoa</taxon>
        <taxon>Arthropoda</taxon>
        <taxon>Hexapoda</taxon>
        <taxon>Insecta</taxon>
        <taxon>Pterygota</taxon>
        <taxon>Neoptera</taxon>
        <taxon>Paraneoptera</taxon>
        <taxon>Hemiptera</taxon>
        <taxon>Heteroptera</taxon>
        <taxon>Panheteroptera</taxon>
        <taxon>Nepomorpha</taxon>
        <taxon>Nepidae</taxon>
        <taxon>Ranatrinae</taxon>
        <taxon>Ranatra</taxon>
    </lineage>
</organism>
<name>A0ABD0YDT8_9HEMI</name>
<dbReference type="EMBL" id="JBFDAA010000020">
    <property type="protein sequence ID" value="KAL1115204.1"/>
    <property type="molecule type" value="Genomic_DNA"/>
</dbReference>
<sequence length="169" mass="19209">MVSKRRNIFYENKKQETTEIAQEIVPEQRQWRGQEVSPMGDFFQPTLLAACNNVSIADAFNSFLNVQAKVGYTASGRDWNANKCDGRHEPCRIYSYSLFFAPLLKIVWVVLEMQDSGLELITVFTGVTTPIKNSKAPLKAAISRDRFESADSEREMTYRGTYSFSTLAD</sequence>
<dbReference type="AlphaFoldDB" id="A0ABD0YDT8"/>
<evidence type="ECO:0000313" key="1">
    <source>
        <dbReference type="EMBL" id="KAL1115204.1"/>
    </source>
</evidence>
<keyword evidence="2" id="KW-1185">Reference proteome</keyword>
<accession>A0ABD0YDT8</accession>
<evidence type="ECO:0000313" key="2">
    <source>
        <dbReference type="Proteomes" id="UP001558652"/>
    </source>
</evidence>